<evidence type="ECO:0000313" key="2">
    <source>
        <dbReference type="EMBL" id="MCU6725544.1"/>
    </source>
</evidence>
<proteinExistence type="predicted"/>
<sequence length="132" mass="15652">MKKKIVLLCGALMVLSRCGQTISPTKNRTMEVVSSIRNGMDGQQNEWISVVLYDDMVKREECAQEIVRKYEKNGFEPYYFVNTEVDKLTVTVYQTEKDQDDCNIYVEFVYFPIGHRIIMQNRRKRKKIINLW</sequence>
<gene>
    <name evidence="2" type="ORF">OCV47_09305</name>
</gene>
<name>A0ABT2SM08_9FIRM</name>
<feature type="chain" id="PRO_5046231989" description="Lipoprotein" evidence="1">
    <location>
        <begin position="20"/>
        <end position="132"/>
    </location>
</feature>
<protein>
    <recommendedName>
        <fullName evidence="4">Lipoprotein</fullName>
    </recommendedName>
</protein>
<evidence type="ECO:0000256" key="1">
    <source>
        <dbReference type="SAM" id="SignalP"/>
    </source>
</evidence>
<organism evidence="2 3">
    <name type="scientific">Muricoprocola aceti</name>
    <dbReference type="NCBI Taxonomy" id="2981772"/>
    <lineage>
        <taxon>Bacteria</taxon>
        <taxon>Bacillati</taxon>
        <taxon>Bacillota</taxon>
        <taxon>Clostridia</taxon>
        <taxon>Lachnospirales</taxon>
        <taxon>Lachnospiraceae</taxon>
        <taxon>Muricoprocola</taxon>
    </lineage>
</organism>
<evidence type="ECO:0000313" key="3">
    <source>
        <dbReference type="Proteomes" id="UP001652338"/>
    </source>
</evidence>
<keyword evidence="1" id="KW-0732">Signal</keyword>
<comment type="caution">
    <text evidence="2">The sequence shown here is derived from an EMBL/GenBank/DDBJ whole genome shotgun (WGS) entry which is preliminary data.</text>
</comment>
<dbReference type="EMBL" id="JAOQKE010000010">
    <property type="protein sequence ID" value="MCU6725544.1"/>
    <property type="molecule type" value="Genomic_DNA"/>
</dbReference>
<accession>A0ABT2SM08</accession>
<dbReference type="Proteomes" id="UP001652338">
    <property type="component" value="Unassembled WGS sequence"/>
</dbReference>
<dbReference type="RefSeq" id="WP_262654809.1">
    <property type="nucleotide sequence ID" value="NZ_JAOQKE010000010.1"/>
</dbReference>
<feature type="signal peptide" evidence="1">
    <location>
        <begin position="1"/>
        <end position="19"/>
    </location>
</feature>
<reference evidence="2 3" key="1">
    <citation type="journal article" date="2021" name="ISME Commun">
        <title>Automated analysis of genomic sequences facilitates high-throughput and comprehensive description of bacteria.</title>
        <authorList>
            <person name="Hitch T.C.A."/>
        </authorList>
    </citation>
    <scope>NUCLEOTIDE SEQUENCE [LARGE SCALE GENOMIC DNA]</scope>
    <source>
        <strain evidence="2 3">Sanger_29</strain>
    </source>
</reference>
<keyword evidence="3" id="KW-1185">Reference proteome</keyword>
<evidence type="ECO:0008006" key="4">
    <source>
        <dbReference type="Google" id="ProtNLM"/>
    </source>
</evidence>